<proteinExistence type="predicted"/>
<dbReference type="EMBL" id="LGRX02002766">
    <property type="protein sequence ID" value="KAK3283464.1"/>
    <property type="molecule type" value="Genomic_DNA"/>
</dbReference>
<protein>
    <submittedName>
        <fullName evidence="1">Uncharacterized protein</fullName>
    </submittedName>
</protein>
<comment type="caution">
    <text evidence="1">The sequence shown here is derived from an EMBL/GenBank/DDBJ whole genome shotgun (WGS) entry which is preliminary data.</text>
</comment>
<accession>A0AAE0GS73</accession>
<reference evidence="1 2" key="1">
    <citation type="journal article" date="2015" name="Genome Biol. Evol.">
        <title>Comparative Genomics of a Bacterivorous Green Alga Reveals Evolutionary Causalities and Consequences of Phago-Mixotrophic Mode of Nutrition.</title>
        <authorList>
            <person name="Burns J.A."/>
            <person name="Paasch A."/>
            <person name="Narechania A."/>
            <person name="Kim E."/>
        </authorList>
    </citation>
    <scope>NUCLEOTIDE SEQUENCE [LARGE SCALE GENOMIC DNA]</scope>
    <source>
        <strain evidence="1 2">PLY_AMNH</strain>
    </source>
</reference>
<evidence type="ECO:0000313" key="1">
    <source>
        <dbReference type="EMBL" id="KAK3283464.1"/>
    </source>
</evidence>
<keyword evidence="2" id="KW-1185">Reference proteome</keyword>
<evidence type="ECO:0000313" key="2">
    <source>
        <dbReference type="Proteomes" id="UP001190700"/>
    </source>
</evidence>
<gene>
    <name evidence="1" type="ORF">CYMTET_8840</name>
</gene>
<organism evidence="1 2">
    <name type="scientific">Cymbomonas tetramitiformis</name>
    <dbReference type="NCBI Taxonomy" id="36881"/>
    <lineage>
        <taxon>Eukaryota</taxon>
        <taxon>Viridiplantae</taxon>
        <taxon>Chlorophyta</taxon>
        <taxon>Pyramimonadophyceae</taxon>
        <taxon>Pyramimonadales</taxon>
        <taxon>Pyramimonadaceae</taxon>
        <taxon>Cymbomonas</taxon>
    </lineage>
</organism>
<sequence>MNGYFGSLLLRDDITHLQQGSRNAWISCVSCVSKIFCNGTLDCATSYVGVAGDLPRWTTILMGIAHHRTLKYMHHSIRPFQFECQR</sequence>
<name>A0AAE0GS73_9CHLO</name>
<dbReference type="Proteomes" id="UP001190700">
    <property type="component" value="Unassembled WGS sequence"/>
</dbReference>
<dbReference type="AlphaFoldDB" id="A0AAE0GS73"/>